<dbReference type="InterPro" id="IPR016166">
    <property type="entry name" value="FAD-bd_PCMH"/>
</dbReference>
<keyword evidence="8" id="KW-1185">Reference proteome</keyword>
<dbReference type="InterPro" id="IPR016167">
    <property type="entry name" value="FAD-bd_PCMH_sub1"/>
</dbReference>
<gene>
    <name evidence="7" type="ORF">ESCO_003538</name>
</gene>
<evidence type="ECO:0000256" key="4">
    <source>
        <dbReference type="ARBA" id="ARBA00022827"/>
    </source>
</evidence>
<keyword evidence="3" id="KW-0285">Flavoprotein</keyword>
<evidence type="ECO:0000256" key="5">
    <source>
        <dbReference type="ARBA" id="ARBA00023002"/>
    </source>
</evidence>
<dbReference type="OrthoDB" id="415825at2759"/>
<evidence type="ECO:0000256" key="3">
    <source>
        <dbReference type="ARBA" id="ARBA00022630"/>
    </source>
</evidence>
<reference evidence="7 8" key="1">
    <citation type="submission" date="2015-07" db="EMBL/GenBank/DDBJ databases">
        <title>The genome of the fungus Escovopsis weberi, a specialized disease agent of ant agriculture.</title>
        <authorList>
            <person name="de Man T.J."/>
            <person name="Stajich J.E."/>
            <person name="Kubicek C.P."/>
            <person name="Chenthamara K."/>
            <person name="Atanasova L."/>
            <person name="Druzhinina I.S."/>
            <person name="Birnbaum S."/>
            <person name="Barribeau S.M."/>
            <person name="Teiling C."/>
            <person name="Suen G."/>
            <person name="Currie C."/>
            <person name="Gerardo N.M."/>
        </authorList>
    </citation>
    <scope>NUCLEOTIDE SEQUENCE [LARGE SCALE GENOMIC DNA]</scope>
</reference>
<dbReference type="Pfam" id="PF01565">
    <property type="entry name" value="FAD_binding_4"/>
    <property type="match status" value="1"/>
</dbReference>
<evidence type="ECO:0000313" key="8">
    <source>
        <dbReference type="Proteomes" id="UP000053831"/>
    </source>
</evidence>
<dbReference type="PROSITE" id="PS51387">
    <property type="entry name" value="FAD_PCMH"/>
    <property type="match status" value="1"/>
</dbReference>
<comment type="similarity">
    <text evidence="2">Belongs to the oxygen-dependent FAD-linked oxidoreductase family.</text>
</comment>
<dbReference type="PANTHER" id="PTHR42973:SF39">
    <property type="entry name" value="FAD-BINDING PCMH-TYPE DOMAIN-CONTAINING PROTEIN"/>
    <property type="match status" value="1"/>
</dbReference>
<comment type="caution">
    <text evidence="7">The sequence shown here is derived from an EMBL/GenBank/DDBJ whole genome shotgun (WGS) entry which is preliminary data.</text>
</comment>
<dbReference type="AlphaFoldDB" id="A0A0M8N889"/>
<accession>A0A0M8N889</accession>
<comment type="cofactor">
    <cofactor evidence="1">
        <name>FAD</name>
        <dbReference type="ChEBI" id="CHEBI:57692"/>
    </cofactor>
</comment>
<dbReference type="InterPro" id="IPR036318">
    <property type="entry name" value="FAD-bd_PCMH-like_sf"/>
</dbReference>
<dbReference type="InterPro" id="IPR050416">
    <property type="entry name" value="FAD-linked_Oxidoreductase"/>
</dbReference>
<dbReference type="PANTHER" id="PTHR42973">
    <property type="entry name" value="BINDING OXIDOREDUCTASE, PUTATIVE (AFU_ORTHOLOGUE AFUA_1G17690)-RELATED"/>
    <property type="match status" value="1"/>
</dbReference>
<organism evidence="7 8">
    <name type="scientific">Escovopsis weberi</name>
    <dbReference type="NCBI Taxonomy" id="150374"/>
    <lineage>
        <taxon>Eukaryota</taxon>
        <taxon>Fungi</taxon>
        <taxon>Dikarya</taxon>
        <taxon>Ascomycota</taxon>
        <taxon>Pezizomycotina</taxon>
        <taxon>Sordariomycetes</taxon>
        <taxon>Hypocreomycetidae</taxon>
        <taxon>Hypocreales</taxon>
        <taxon>Hypocreaceae</taxon>
        <taxon>Escovopsis</taxon>
    </lineage>
</organism>
<dbReference type="GO" id="GO:0071949">
    <property type="term" value="F:FAD binding"/>
    <property type="evidence" value="ECO:0007669"/>
    <property type="project" value="InterPro"/>
</dbReference>
<dbReference type="InterPro" id="IPR016169">
    <property type="entry name" value="FAD-bd_PCMH_sub2"/>
</dbReference>
<dbReference type="Proteomes" id="UP000053831">
    <property type="component" value="Unassembled WGS sequence"/>
</dbReference>
<evidence type="ECO:0000313" key="7">
    <source>
        <dbReference type="EMBL" id="KOS22754.1"/>
    </source>
</evidence>
<name>A0A0M8N889_ESCWE</name>
<evidence type="ECO:0000256" key="1">
    <source>
        <dbReference type="ARBA" id="ARBA00001974"/>
    </source>
</evidence>
<dbReference type="EMBL" id="LGSR01000002">
    <property type="protein sequence ID" value="KOS22754.1"/>
    <property type="molecule type" value="Genomic_DNA"/>
</dbReference>
<sequence>MADLPIIWRSDTESAAKYEEARCRIFNIRRPEHFPRAIVKATTLEHIVAAVKLAAEQGVRVVARSGGHGLSAWTLRHNAILIDLQNFKHMSYDEEKNEAQVSPSTLAEELLDFLAERKRFFPAGHTGDIGLGGYLLQGGIGLSCRGYGYACEYVTGVDVVTAEGDVVHADENENADLYWAARGAGPEFPAIVTRFYLKTIPLQPVAKGCRYIWPAVMYDAIFSWIDKISASLDEHVDPSVFGFMIPGINQPGLMFSASVFAQTEEEARRKLAPLVETHPPGAMVAEDFVDSSITTVYAGSRQFNPPGCRYFTDSVFLKPGTDVVEACRHMFTQIPFPRGLAYWQPLRISPARKQPDMALSIQSEHYVSLLAVYDNEAEDEAQTEWVIEGIRKLEPQIHGTFIADAHPEMRTSNYWSEEATARLAAVGSKWDPKGRITGIVVRQE</sequence>
<proteinExistence type="inferred from homology"/>
<keyword evidence="4" id="KW-0274">FAD</keyword>
<dbReference type="InterPro" id="IPR006094">
    <property type="entry name" value="Oxid_FAD_bind_N"/>
</dbReference>
<dbReference type="Gene3D" id="3.30.465.10">
    <property type="match status" value="1"/>
</dbReference>
<evidence type="ECO:0000259" key="6">
    <source>
        <dbReference type="PROSITE" id="PS51387"/>
    </source>
</evidence>
<keyword evidence="5" id="KW-0560">Oxidoreductase</keyword>
<evidence type="ECO:0000256" key="2">
    <source>
        <dbReference type="ARBA" id="ARBA00005466"/>
    </source>
</evidence>
<dbReference type="STRING" id="150374.A0A0M8N889"/>
<feature type="domain" description="FAD-binding PCMH-type" evidence="6">
    <location>
        <begin position="31"/>
        <end position="202"/>
    </location>
</feature>
<dbReference type="GO" id="GO:0016491">
    <property type="term" value="F:oxidoreductase activity"/>
    <property type="evidence" value="ECO:0007669"/>
    <property type="project" value="UniProtKB-KW"/>
</dbReference>
<dbReference type="SUPFAM" id="SSF56176">
    <property type="entry name" value="FAD-binding/transporter-associated domain-like"/>
    <property type="match status" value="1"/>
</dbReference>
<dbReference type="Gene3D" id="3.30.43.10">
    <property type="entry name" value="Uridine Diphospho-n-acetylenolpyruvylglucosamine Reductase, domain 2"/>
    <property type="match status" value="1"/>
</dbReference>
<protein>
    <submittedName>
        <fullName evidence="7">6-hydroxy-D-nicotine oxidase</fullName>
    </submittedName>
</protein>
<dbReference type="Gene3D" id="3.40.462.20">
    <property type="match status" value="1"/>
</dbReference>